<protein>
    <submittedName>
        <fullName evidence="1">Uncharacterized protein</fullName>
    </submittedName>
</protein>
<accession>A0ABS8ZGM8</accession>
<proteinExistence type="predicted"/>
<comment type="caution">
    <text evidence="1">The sequence shown here is derived from an EMBL/GenBank/DDBJ whole genome shotgun (WGS) entry which is preliminary data.</text>
</comment>
<dbReference type="EMBL" id="JAJVCN010000002">
    <property type="protein sequence ID" value="MCE7006607.1"/>
    <property type="molecule type" value="Genomic_DNA"/>
</dbReference>
<reference evidence="1 2" key="1">
    <citation type="submission" date="2021-12" db="EMBL/GenBank/DDBJ databases">
        <title>Genome sequence of Kibdelosporangium philippinense ATCC 49844.</title>
        <authorList>
            <person name="Fedorov E.A."/>
            <person name="Omeragic M."/>
            <person name="Shalygina K.F."/>
            <person name="Maclea K.S."/>
        </authorList>
    </citation>
    <scope>NUCLEOTIDE SEQUENCE [LARGE SCALE GENOMIC DNA]</scope>
    <source>
        <strain evidence="1 2">ATCC 49844</strain>
    </source>
</reference>
<evidence type="ECO:0000313" key="1">
    <source>
        <dbReference type="EMBL" id="MCE7006607.1"/>
    </source>
</evidence>
<keyword evidence="2" id="KW-1185">Reference proteome</keyword>
<dbReference type="Proteomes" id="UP001521150">
    <property type="component" value="Unassembled WGS sequence"/>
</dbReference>
<evidence type="ECO:0000313" key="2">
    <source>
        <dbReference type="Proteomes" id="UP001521150"/>
    </source>
</evidence>
<sequence length="99" mass="10813">MQQLPSWRLVDVFFHGDQLRANRTQLKQRVGVVATVARKAIDLIEDDVVDVAAPFDKGEHALELATVSGLGTLALVDEHRHHLSAQGLSLAAAGFFLSR</sequence>
<gene>
    <name evidence="1" type="ORF">LWC34_27810</name>
</gene>
<name>A0ABS8ZGM8_9PSEU</name>
<organism evidence="1 2">
    <name type="scientific">Kibdelosporangium philippinense</name>
    <dbReference type="NCBI Taxonomy" id="211113"/>
    <lineage>
        <taxon>Bacteria</taxon>
        <taxon>Bacillati</taxon>
        <taxon>Actinomycetota</taxon>
        <taxon>Actinomycetes</taxon>
        <taxon>Pseudonocardiales</taxon>
        <taxon>Pseudonocardiaceae</taxon>
        <taxon>Kibdelosporangium</taxon>
    </lineage>
</organism>